<gene>
    <name evidence="6" type="ORF">ACFSL2_15035</name>
</gene>
<keyword evidence="1" id="KW-0678">Repressor</keyword>
<dbReference type="EMBL" id="JBHUHF010000001">
    <property type="protein sequence ID" value="MFD2026829.1"/>
    <property type="molecule type" value="Genomic_DNA"/>
</dbReference>
<dbReference type="Gene3D" id="1.10.1660.10">
    <property type="match status" value="1"/>
</dbReference>
<dbReference type="Pfam" id="PF13411">
    <property type="entry name" value="MerR_1"/>
    <property type="match status" value="1"/>
</dbReference>
<dbReference type="Proteomes" id="UP001597338">
    <property type="component" value="Unassembled WGS sequence"/>
</dbReference>
<keyword evidence="3" id="KW-0238">DNA-binding</keyword>
<proteinExistence type="predicted"/>
<dbReference type="SMART" id="SM00422">
    <property type="entry name" value="HTH_MERR"/>
    <property type="match status" value="1"/>
</dbReference>
<dbReference type="PANTHER" id="PTHR30204">
    <property type="entry name" value="REDOX-CYCLING DRUG-SENSING TRANSCRIPTIONAL ACTIVATOR SOXR"/>
    <property type="match status" value="1"/>
</dbReference>
<keyword evidence="4" id="KW-0804">Transcription</keyword>
<feature type="domain" description="HTH merR-type" evidence="5">
    <location>
        <begin position="3"/>
        <end position="71"/>
    </location>
</feature>
<organism evidence="6 7">
    <name type="scientific">Promicromonospora aerolata</name>
    <dbReference type="NCBI Taxonomy" id="195749"/>
    <lineage>
        <taxon>Bacteria</taxon>
        <taxon>Bacillati</taxon>
        <taxon>Actinomycetota</taxon>
        <taxon>Actinomycetes</taxon>
        <taxon>Micrococcales</taxon>
        <taxon>Promicromonosporaceae</taxon>
        <taxon>Promicromonospora</taxon>
    </lineage>
</organism>
<comment type="caution">
    <text evidence="6">The sequence shown here is derived from an EMBL/GenBank/DDBJ whole genome shotgun (WGS) entry which is preliminary data.</text>
</comment>
<dbReference type="SUPFAM" id="SSF46955">
    <property type="entry name" value="Putative DNA-binding domain"/>
    <property type="match status" value="1"/>
</dbReference>
<evidence type="ECO:0000256" key="2">
    <source>
        <dbReference type="ARBA" id="ARBA00023015"/>
    </source>
</evidence>
<protein>
    <submittedName>
        <fullName evidence="6">MerR family transcriptional regulator</fullName>
    </submittedName>
</protein>
<keyword evidence="7" id="KW-1185">Reference proteome</keyword>
<evidence type="ECO:0000313" key="7">
    <source>
        <dbReference type="Proteomes" id="UP001597338"/>
    </source>
</evidence>
<dbReference type="PRINTS" id="PR00040">
    <property type="entry name" value="HTHMERR"/>
</dbReference>
<evidence type="ECO:0000256" key="1">
    <source>
        <dbReference type="ARBA" id="ARBA00022491"/>
    </source>
</evidence>
<evidence type="ECO:0000256" key="3">
    <source>
        <dbReference type="ARBA" id="ARBA00023125"/>
    </source>
</evidence>
<reference evidence="7" key="1">
    <citation type="journal article" date="2019" name="Int. J. Syst. Evol. Microbiol.">
        <title>The Global Catalogue of Microorganisms (GCM) 10K type strain sequencing project: providing services to taxonomists for standard genome sequencing and annotation.</title>
        <authorList>
            <consortium name="The Broad Institute Genomics Platform"/>
            <consortium name="The Broad Institute Genome Sequencing Center for Infectious Disease"/>
            <person name="Wu L."/>
            <person name="Ma J."/>
        </authorList>
    </citation>
    <scope>NUCLEOTIDE SEQUENCE [LARGE SCALE GENOMIC DNA]</scope>
    <source>
        <strain evidence="7">CCM 7043</strain>
    </source>
</reference>
<dbReference type="InterPro" id="IPR000551">
    <property type="entry name" value="MerR-type_HTH_dom"/>
</dbReference>
<dbReference type="InterPro" id="IPR009061">
    <property type="entry name" value="DNA-bd_dom_put_sf"/>
</dbReference>
<dbReference type="PROSITE" id="PS50937">
    <property type="entry name" value="HTH_MERR_2"/>
    <property type="match status" value="1"/>
</dbReference>
<evidence type="ECO:0000259" key="5">
    <source>
        <dbReference type="PROSITE" id="PS50937"/>
    </source>
</evidence>
<sequence>MDGMKISELSDRSGVPTSTLRYYEAEGLLPAGRARNGYRVYGPAAVDRLAFIAQAKHLDLPLSSVRELVDAWESEPCQSVRTKYRPLLVERAAQVDERRVALDALRATLATAVERLDSLPERDEPCDDDCTGLATVSSSPSAAGPRGTLVPPTAVTAEPAPIACSLGSGDYTARVTEWHDLLADAPRVDVDGGVRVTLPLSALERTAALAAAEQECCAFYALRIDLHGPTFDLTLTAPPEAADLLGDLLPATGSTTR</sequence>
<evidence type="ECO:0000256" key="4">
    <source>
        <dbReference type="ARBA" id="ARBA00023163"/>
    </source>
</evidence>
<evidence type="ECO:0000313" key="6">
    <source>
        <dbReference type="EMBL" id="MFD2026829.1"/>
    </source>
</evidence>
<name>A0ABW4VAK2_9MICO</name>
<accession>A0ABW4VAK2</accession>
<keyword evidence="2" id="KW-0805">Transcription regulation</keyword>
<dbReference type="InterPro" id="IPR047057">
    <property type="entry name" value="MerR_fam"/>
</dbReference>
<dbReference type="RefSeq" id="WP_377198636.1">
    <property type="nucleotide sequence ID" value="NZ_JBHUHF010000001.1"/>
</dbReference>
<dbReference type="PANTHER" id="PTHR30204:SF69">
    <property type="entry name" value="MERR-FAMILY TRANSCRIPTIONAL REGULATOR"/>
    <property type="match status" value="1"/>
</dbReference>